<name>A0A7Y0AF55_9BACT</name>
<organism evidence="2 3">
    <name type="scientific">Hymenobacter polaris</name>
    <dbReference type="NCBI Taxonomy" id="2682546"/>
    <lineage>
        <taxon>Bacteria</taxon>
        <taxon>Pseudomonadati</taxon>
        <taxon>Bacteroidota</taxon>
        <taxon>Cytophagia</taxon>
        <taxon>Cytophagales</taxon>
        <taxon>Hymenobacteraceae</taxon>
        <taxon>Hymenobacter</taxon>
    </lineage>
</organism>
<dbReference type="RefSeq" id="WP_169531875.1">
    <property type="nucleotide sequence ID" value="NZ_JABBGH010000002.1"/>
</dbReference>
<dbReference type="AlphaFoldDB" id="A0A7Y0AF55"/>
<feature type="domain" description="GAF" evidence="1">
    <location>
        <begin position="33"/>
        <end position="165"/>
    </location>
</feature>
<reference evidence="2 3" key="1">
    <citation type="submission" date="2020-04" db="EMBL/GenBank/DDBJ databases">
        <title>Hymenobacter polaris sp. nov., isolated from Arctic soil.</title>
        <authorList>
            <person name="Dahal R.H."/>
        </authorList>
    </citation>
    <scope>NUCLEOTIDE SEQUENCE [LARGE SCALE GENOMIC DNA]</scope>
    <source>
        <strain evidence="2 3">RP-2-7</strain>
    </source>
</reference>
<dbReference type="EMBL" id="JABBGH010000002">
    <property type="protein sequence ID" value="NML66213.1"/>
    <property type="molecule type" value="Genomic_DNA"/>
</dbReference>
<dbReference type="PANTHER" id="PTHR43102">
    <property type="entry name" value="SLR1143 PROTEIN"/>
    <property type="match status" value="1"/>
</dbReference>
<gene>
    <name evidence="2" type="ORF">HHL22_13450</name>
</gene>
<evidence type="ECO:0000313" key="2">
    <source>
        <dbReference type="EMBL" id="NML66213.1"/>
    </source>
</evidence>
<dbReference type="Gene3D" id="3.30.450.40">
    <property type="match status" value="1"/>
</dbReference>
<dbReference type="InterPro" id="IPR003018">
    <property type="entry name" value="GAF"/>
</dbReference>
<dbReference type="Pfam" id="PF13185">
    <property type="entry name" value="GAF_2"/>
    <property type="match status" value="1"/>
</dbReference>
<evidence type="ECO:0000313" key="3">
    <source>
        <dbReference type="Proteomes" id="UP000559626"/>
    </source>
</evidence>
<sequence>MFLLPANLLPPKEAERLLTLDHYDVLDSMQEPVFDELVSLAAHIFGLPMSLLALVGTDEVVYKARYGLPNLTHQARNEAICSLAVRDRHTVLLTDLTQEPQRHRLTAAADAAAQAKGLRFYAGVPLRMPDQCVIGTLCVIGREPRVLSAQELQVLEYLGHLAERVMVVRHSCLVCNWLVPEHWQLVQDYIAAELRRLATSVRSLKEQAGSQLPTPPALLLVVIRRLNELSSILAEPLPGFA</sequence>
<keyword evidence="3" id="KW-1185">Reference proteome</keyword>
<dbReference type="SUPFAM" id="SSF55781">
    <property type="entry name" value="GAF domain-like"/>
    <property type="match status" value="1"/>
</dbReference>
<dbReference type="Proteomes" id="UP000559626">
    <property type="component" value="Unassembled WGS sequence"/>
</dbReference>
<dbReference type="PANTHER" id="PTHR43102:SF2">
    <property type="entry name" value="GAF DOMAIN-CONTAINING PROTEIN"/>
    <property type="match status" value="1"/>
</dbReference>
<protein>
    <submittedName>
        <fullName evidence="2">GAF domain-containing protein</fullName>
    </submittedName>
</protein>
<evidence type="ECO:0000259" key="1">
    <source>
        <dbReference type="Pfam" id="PF13185"/>
    </source>
</evidence>
<comment type="caution">
    <text evidence="2">The sequence shown here is derived from an EMBL/GenBank/DDBJ whole genome shotgun (WGS) entry which is preliminary data.</text>
</comment>
<proteinExistence type="predicted"/>
<accession>A0A7Y0AF55</accession>
<dbReference type="InterPro" id="IPR029016">
    <property type="entry name" value="GAF-like_dom_sf"/>
</dbReference>